<dbReference type="EMBL" id="JAFEJA010000001">
    <property type="protein sequence ID" value="MBM9619130.1"/>
    <property type="molecule type" value="Genomic_DNA"/>
</dbReference>
<keyword evidence="1" id="KW-0732">Signal</keyword>
<keyword evidence="3" id="KW-1185">Reference proteome</keyword>
<evidence type="ECO:0000256" key="1">
    <source>
        <dbReference type="SAM" id="SignalP"/>
    </source>
</evidence>
<dbReference type="InterPro" id="IPR021903">
    <property type="entry name" value="DUF3515"/>
</dbReference>
<evidence type="ECO:0000313" key="3">
    <source>
        <dbReference type="Proteomes" id="UP000664109"/>
    </source>
</evidence>
<accession>A0ABS2UNQ9</accession>
<reference evidence="2 3" key="1">
    <citation type="journal article" date="2016" name="Arch. Microbiol.">
        <title>Streptomyces zhihengii sp. nov., isolated from rhizospheric soil of Psammosilene tunicoides.</title>
        <authorList>
            <person name="Huang M.J."/>
            <person name="Fei J.J."/>
            <person name="Salam N."/>
            <person name="Kim C.J."/>
            <person name="Hozzein W.N."/>
            <person name="Xiao M."/>
            <person name="Huang H.Q."/>
            <person name="Li W.J."/>
        </authorList>
    </citation>
    <scope>NUCLEOTIDE SEQUENCE [LARGE SCALE GENOMIC DNA]</scope>
    <source>
        <strain evidence="2 3">YIM T102</strain>
    </source>
</reference>
<dbReference type="Proteomes" id="UP000664109">
    <property type="component" value="Unassembled WGS sequence"/>
</dbReference>
<feature type="chain" id="PRO_5045913161" evidence="1">
    <location>
        <begin position="29"/>
        <end position="156"/>
    </location>
</feature>
<organism evidence="2 3">
    <name type="scientific">Streptomyces zhihengii</name>
    <dbReference type="NCBI Taxonomy" id="1818004"/>
    <lineage>
        <taxon>Bacteria</taxon>
        <taxon>Bacillati</taxon>
        <taxon>Actinomycetota</taxon>
        <taxon>Actinomycetes</taxon>
        <taxon>Kitasatosporales</taxon>
        <taxon>Streptomycetaceae</taxon>
        <taxon>Streptomyces</taxon>
    </lineage>
</organism>
<dbReference type="Pfam" id="PF12028">
    <property type="entry name" value="DUF3515"/>
    <property type="match status" value="1"/>
</dbReference>
<comment type="caution">
    <text evidence="2">The sequence shown here is derived from an EMBL/GenBank/DDBJ whole genome shotgun (WGS) entry which is preliminary data.</text>
</comment>
<dbReference type="PROSITE" id="PS51257">
    <property type="entry name" value="PROKAR_LIPOPROTEIN"/>
    <property type="match status" value="1"/>
</dbReference>
<sequence>MTSFARRSLALSAAVLALAAAGCSSTDAAAQVAVPSPPAGEAALCRALHDALPESVAGHGRQDPEPSSELTAGWGGAAIVLRCGVPRPDRMSDPQAQGIEVDGVGWMLEERDSGPRFTTTYRETYVEVTLGEQYLHDASPLTELAGPVARTVPASL</sequence>
<dbReference type="RefSeq" id="WP_205373312.1">
    <property type="nucleotide sequence ID" value="NZ_JAFEJA010000001.1"/>
</dbReference>
<evidence type="ECO:0000313" key="2">
    <source>
        <dbReference type="EMBL" id="MBM9619130.1"/>
    </source>
</evidence>
<protein>
    <submittedName>
        <fullName evidence="2">DUF3515 domain-containing protein</fullName>
    </submittedName>
</protein>
<gene>
    <name evidence="2" type="ORF">JE024_10390</name>
</gene>
<name>A0ABS2UNQ9_9ACTN</name>
<proteinExistence type="predicted"/>
<feature type="signal peptide" evidence="1">
    <location>
        <begin position="1"/>
        <end position="28"/>
    </location>
</feature>